<dbReference type="InterPro" id="IPR014358">
    <property type="entry name" value="Enoyl-ACP_Rdtase_NADH"/>
</dbReference>
<dbReference type="InterPro" id="IPR036291">
    <property type="entry name" value="NAD(P)-bd_dom_sf"/>
</dbReference>
<dbReference type="PATRIC" id="fig|552518.3.peg.1717"/>
<feature type="binding site" evidence="12">
    <location>
        <position position="161"/>
    </location>
    <ligand>
        <name>NAD(+)</name>
        <dbReference type="ChEBI" id="CHEBI:57540"/>
    </ligand>
</feature>
<dbReference type="Pfam" id="PF13561">
    <property type="entry name" value="adh_short_C2"/>
    <property type="match status" value="1"/>
</dbReference>
<evidence type="ECO:0000256" key="7">
    <source>
        <dbReference type="ARBA" id="ARBA00023160"/>
    </source>
</evidence>
<name>A0A0F3IS00_9PROT</name>
<evidence type="ECO:0000256" key="3">
    <source>
        <dbReference type="ARBA" id="ARBA00022516"/>
    </source>
</evidence>
<dbReference type="PRINTS" id="PR00081">
    <property type="entry name" value="GDHRDH"/>
</dbReference>
<dbReference type="PANTHER" id="PTHR43159:SF2">
    <property type="entry name" value="ENOYL-[ACYL-CARRIER-PROTEIN] REDUCTASE [NADH], CHLOROPLASTIC"/>
    <property type="match status" value="1"/>
</dbReference>
<dbReference type="EMBL" id="LAJY01000274">
    <property type="protein sequence ID" value="KJV09491.1"/>
    <property type="molecule type" value="Genomic_DNA"/>
</dbReference>
<comment type="similarity">
    <text evidence="2 9">Belongs to the short-chain dehydrogenases/reductases (SDR) family. FabI subfamily.</text>
</comment>
<evidence type="ECO:0000313" key="14">
    <source>
        <dbReference type="Proteomes" id="UP000033774"/>
    </source>
</evidence>
<gene>
    <name evidence="13" type="ORF">VZ95_11150</name>
</gene>
<feature type="binding site" evidence="12">
    <location>
        <begin position="18"/>
        <end position="19"/>
    </location>
    <ligand>
        <name>NAD(+)</name>
        <dbReference type="ChEBI" id="CHEBI:57540"/>
    </ligand>
</feature>
<evidence type="ECO:0000256" key="12">
    <source>
        <dbReference type="PIRSR" id="PIRSR000094-3"/>
    </source>
</evidence>
<keyword evidence="5 9" id="KW-0560">Oxidoreductase</keyword>
<dbReference type="UniPathway" id="UPA00094"/>
<accession>A0A0F3IS00</accession>
<dbReference type="AlphaFoldDB" id="A0A0F3IS00"/>
<feature type="binding site" evidence="12">
    <location>
        <begin position="190"/>
        <end position="194"/>
    </location>
    <ligand>
        <name>NAD(+)</name>
        <dbReference type="ChEBI" id="CHEBI:57540"/>
    </ligand>
</feature>
<dbReference type="GO" id="GO:0004318">
    <property type="term" value="F:enoyl-[acyl-carrier-protein] reductase (NADH) activity"/>
    <property type="evidence" value="ECO:0007669"/>
    <property type="project" value="UniProtKB-EC"/>
</dbReference>
<keyword evidence="4" id="KW-0276">Fatty acid metabolism</keyword>
<dbReference type="PIRSF" id="PIRSF000094">
    <property type="entry name" value="Enoyl-ACP_rdct"/>
    <property type="match status" value="1"/>
</dbReference>
<comment type="caution">
    <text evidence="13">The sequence shown here is derived from an EMBL/GenBank/DDBJ whole genome shotgun (WGS) entry which is preliminary data.</text>
</comment>
<comment type="catalytic activity">
    <reaction evidence="8 9">
        <text>a 2,3-saturated acyl-[ACP] + NAD(+) = a (2E)-enoyl-[ACP] + NADH + H(+)</text>
        <dbReference type="Rhea" id="RHEA:10240"/>
        <dbReference type="Rhea" id="RHEA-COMP:9925"/>
        <dbReference type="Rhea" id="RHEA-COMP:9926"/>
        <dbReference type="ChEBI" id="CHEBI:15378"/>
        <dbReference type="ChEBI" id="CHEBI:57540"/>
        <dbReference type="ChEBI" id="CHEBI:57945"/>
        <dbReference type="ChEBI" id="CHEBI:78784"/>
        <dbReference type="ChEBI" id="CHEBI:78785"/>
        <dbReference type="EC" id="1.3.1.9"/>
    </reaction>
</comment>
<feature type="active site" description="Proton acceptor" evidence="10">
    <location>
        <position position="154"/>
    </location>
</feature>
<dbReference type="PANTHER" id="PTHR43159">
    <property type="entry name" value="ENOYL-[ACYL-CARRIER-PROTEIN] REDUCTASE"/>
    <property type="match status" value="1"/>
</dbReference>
<proteinExistence type="inferred from homology"/>
<keyword evidence="6" id="KW-0443">Lipid metabolism</keyword>
<evidence type="ECO:0000256" key="5">
    <source>
        <dbReference type="ARBA" id="ARBA00023002"/>
    </source>
</evidence>
<dbReference type="CDD" id="cd05372">
    <property type="entry name" value="ENR_SDR"/>
    <property type="match status" value="1"/>
</dbReference>
<evidence type="ECO:0000256" key="6">
    <source>
        <dbReference type="ARBA" id="ARBA00023098"/>
    </source>
</evidence>
<dbReference type="OrthoDB" id="9803628at2"/>
<keyword evidence="9 12" id="KW-0520">NAD</keyword>
<dbReference type="SUPFAM" id="SSF51735">
    <property type="entry name" value="NAD(P)-binding Rossmann-fold domains"/>
    <property type="match status" value="1"/>
</dbReference>
<evidence type="ECO:0000256" key="8">
    <source>
        <dbReference type="ARBA" id="ARBA00048572"/>
    </source>
</evidence>
<evidence type="ECO:0000256" key="9">
    <source>
        <dbReference type="PIRNR" id="PIRNR000094"/>
    </source>
</evidence>
<dbReference type="Gene3D" id="3.40.50.720">
    <property type="entry name" value="NAD(P)-binding Rossmann-like Domain"/>
    <property type="match status" value="1"/>
</dbReference>
<evidence type="ECO:0000256" key="1">
    <source>
        <dbReference type="ARBA" id="ARBA00005194"/>
    </source>
</evidence>
<dbReference type="InterPro" id="IPR002347">
    <property type="entry name" value="SDR_fam"/>
</dbReference>
<keyword evidence="7 9" id="KW-0275">Fatty acid biosynthesis</keyword>
<protein>
    <recommendedName>
        <fullName evidence="9">Enoyl-[acyl-carrier-protein] reductase [NADH]</fullName>
        <ecNumber evidence="9">1.3.1.9</ecNumber>
    </recommendedName>
</protein>
<feature type="binding site" evidence="12">
    <location>
        <position position="12"/>
    </location>
    <ligand>
        <name>NAD(+)</name>
        <dbReference type="ChEBI" id="CHEBI:57540"/>
    </ligand>
</feature>
<evidence type="ECO:0000256" key="2">
    <source>
        <dbReference type="ARBA" id="ARBA00009233"/>
    </source>
</evidence>
<reference evidence="13 14" key="1">
    <citation type="submission" date="2015-03" db="EMBL/GenBank/DDBJ databases">
        <title>Draft genome sequence of Elstera litoralis.</title>
        <authorList>
            <person name="Rahalkar M.C."/>
            <person name="Dhakephalkar P.K."/>
            <person name="Pore S.D."/>
            <person name="Arora P."/>
            <person name="Kapse N.G."/>
            <person name="Pandit P.S."/>
        </authorList>
    </citation>
    <scope>NUCLEOTIDE SEQUENCE [LARGE SCALE GENOMIC DNA]</scope>
    <source>
        <strain evidence="13 14">Dia-1</strain>
    </source>
</reference>
<evidence type="ECO:0000313" key="13">
    <source>
        <dbReference type="EMBL" id="KJV09491.1"/>
    </source>
</evidence>
<keyword evidence="14" id="KW-1185">Reference proteome</keyword>
<comment type="pathway">
    <text evidence="1">Lipid metabolism; fatty acid biosynthesis.</text>
</comment>
<keyword evidence="3 9" id="KW-0444">Lipid biosynthesis</keyword>
<sequence length="253" mass="26961">MRLDGKKGLIVGIANEHSIAYGCAQATHALGAELAITYLNEKAKPHVAPLAEGMGIELVLPLNVAEPGALETVFETLAARWGKLDFLIHSIAFAPKDDLQGRLTDSSSPGFAEAMDISCHSFIRMAKLAEPLMTDGGTLFAMSYLGAQRVVEHYNLMGPVKAALESAGRYLAAELAPKNIRVHILSPGPIRTRAASGLAEFDTLIEETQDRTPGHRLATIEDVGLATALLATDAARIMTGETLFIDGGYHLMG</sequence>
<evidence type="ECO:0000256" key="11">
    <source>
        <dbReference type="PIRSR" id="PIRSR000094-2"/>
    </source>
</evidence>
<organism evidence="13 14">
    <name type="scientific">Elstera litoralis</name>
    <dbReference type="NCBI Taxonomy" id="552518"/>
    <lineage>
        <taxon>Bacteria</taxon>
        <taxon>Pseudomonadati</taxon>
        <taxon>Pseudomonadota</taxon>
        <taxon>Alphaproteobacteria</taxon>
        <taxon>Rhodospirillales</taxon>
        <taxon>Rhodospirillaceae</taxon>
        <taxon>Elstera</taxon>
    </lineage>
</organism>
<feature type="binding site" evidence="11">
    <location>
        <position position="94"/>
    </location>
    <ligand>
        <name>substrate</name>
    </ligand>
</feature>
<feature type="active site" description="Proton acceptor" evidence="10">
    <location>
        <position position="144"/>
    </location>
</feature>
<feature type="binding site" evidence="12">
    <location>
        <position position="91"/>
    </location>
    <ligand>
        <name>NAD(+)</name>
        <dbReference type="ChEBI" id="CHEBI:57540"/>
    </ligand>
</feature>
<dbReference type="NCBIfam" id="NF005717">
    <property type="entry name" value="PRK07533.1"/>
    <property type="match status" value="1"/>
</dbReference>
<evidence type="ECO:0000256" key="10">
    <source>
        <dbReference type="PIRSR" id="PIRSR000094-1"/>
    </source>
</evidence>
<dbReference type="GO" id="GO:0006633">
    <property type="term" value="P:fatty acid biosynthetic process"/>
    <property type="evidence" value="ECO:0007669"/>
    <property type="project" value="UniProtKB-UniPathway"/>
</dbReference>
<dbReference type="EC" id="1.3.1.9" evidence="9"/>
<evidence type="ECO:0000256" key="4">
    <source>
        <dbReference type="ARBA" id="ARBA00022832"/>
    </source>
</evidence>
<dbReference type="Proteomes" id="UP000033774">
    <property type="component" value="Unassembled WGS sequence"/>
</dbReference>